<accession>A0ABS5Y0D7</accession>
<keyword evidence="4" id="KW-1185">Reference proteome</keyword>
<feature type="region of interest" description="Disordered" evidence="1">
    <location>
        <begin position="415"/>
        <end position="522"/>
    </location>
</feature>
<proteinExistence type="predicted"/>
<dbReference type="EMBL" id="JADOER010000004">
    <property type="protein sequence ID" value="MBT9311299.1"/>
    <property type="molecule type" value="Genomic_DNA"/>
</dbReference>
<evidence type="ECO:0000313" key="4">
    <source>
        <dbReference type="Proteomes" id="UP001196661"/>
    </source>
</evidence>
<feature type="region of interest" description="Disordered" evidence="1">
    <location>
        <begin position="536"/>
        <end position="571"/>
    </location>
</feature>
<feature type="compositionally biased region" description="Low complexity" evidence="1">
    <location>
        <begin position="439"/>
        <end position="452"/>
    </location>
</feature>
<gene>
    <name evidence="3" type="ORF">IXB28_03700</name>
</gene>
<feature type="compositionally biased region" description="Acidic residues" evidence="1">
    <location>
        <begin position="415"/>
        <end position="426"/>
    </location>
</feature>
<feature type="compositionally biased region" description="Polar residues" evidence="1">
    <location>
        <begin position="196"/>
        <end position="208"/>
    </location>
</feature>
<sequence length="903" mass="94664">MTKNKNSKGLSWQLCKPVIASALAIGGVFNMVSLVLADGTAAGTKITNTATATYRDPEGTPQTSTSNTVEVEVAEIAGITVVNTSVQNETTPGAAVEPGDQVEFIFEVTNVGNDETDISLPAIANFSGPVDSVVSIVADLNNDGNFDPATETITSRTDFENLAPGDSFDVQVIIQTSTSAQDDDVITVQYGDTPGDGQNQPYDSSGGSVFTDDNDSPADGTAAEAGPEAPTNGEREASDTGDVTVGLEPLKQPLVTLEKEFSNHNPGANTTSPIDDQLTYDLDFTVGTTVPTGSTAEAADLQPISINVDGADVRHVLISDALPADTSLVSHTSADGTWTPVYTESAVTINALEAQWSTGTPTANTTRVGFIKTANTSIARGTTVTGFEIVVEASGYAGQTPFTIANIAQIFGSGVEDDPLTPEDESLTFPVMDESGDQTPSDYDPTTDTYSSFNPDIVDDPTTDLPEGFTPDDGYIDDPSDLITTGVSDKVTNDDPTDPENLDIGTVDPSDDNPTTPEDGGGEAIVVELEPEPISDLLNGPDGSADAVGPTGTNDDFTNKSAPYSDGDPPVVSFTNTVDSSSTEDGWVRLEPIAPPTNTDLPDETTATIIAPDGTRVEYEYDQPTGTWSKTNPTDPDIIVPVRADDGVPGGDDEFDYGVEVDLPNNPTEITELDSFPVPIEATFAGVTDVQNEDVNNGGNDGIDTTDITNVLDTSDIQNTTIDRIYTGFLELVKTAQVVQGDGPPVSGNPAPGNHIRYRVTYNNISEPEVAPMQGNVVLTASDLAIIEDGTEKGCSLAVTDANNWAFDNDANTELDTRHVPSAVDLTNLDAGSTGSVVFFNGGPVCDGGGTTGNPDFNPDTTTPSAELSGTTYNTDSTKYVFDIQGDIDPLETGYVEFERRIN</sequence>
<feature type="compositionally biased region" description="Polar residues" evidence="1">
    <location>
        <begin position="551"/>
        <end position="562"/>
    </location>
</feature>
<comment type="caution">
    <text evidence="3">The sequence shown here is derived from an EMBL/GenBank/DDBJ whole genome shotgun (WGS) entry which is preliminary data.</text>
</comment>
<reference evidence="3 4" key="1">
    <citation type="journal article" date="2021" name="Mar. Drugs">
        <title>Genome Reduction and Secondary Metabolism of the Marine Sponge-Associated Cyanobacterium Leptothoe.</title>
        <authorList>
            <person name="Konstantinou D."/>
            <person name="Popin R.V."/>
            <person name="Fewer D.P."/>
            <person name="Sivonen K."/>
            <person name="Gkelis S."/>
        </authorList>
    </citation>
    <scope>NUCLEOTIDE SEQUENCE [LARGE SCALE GENOMIC DNA]</scope>
    <source>
        <strain evidence="3 4">TAU-MAC 1615</strain>
    </source>
</reference>
<dbReference type="RefSeq" id="WP_215617193.1">
    <property type="nucleotide sequence ID" value="NZ_JADOER010000004.1"/>
</dbReference>
<evidence type="ECO:0000259" key="2">
    <source>
        <dbReference type="Pfam" id="PF25546"/>
    </source>
</evidence>
<dbReference type="Pfam" id="PF25546">
    <property type="entry name" value="DUF7925"/>
    <property type="match status" value="1"/>
</dbReference>
<feature type="region of interest" description="Disordered" evidence="1">
    <location>
        <begin position="183"/>
        <end position="244"/>
    </location>
</feature>
<dbReference type="Proteomes" id="UP001196661">
    <property type="component" value="Unassembled WGS sequence"/>
</dbReference>
<evidence type="ECO:0000256" key="1">
    <source>
        <dbReference type="SAM" id="MobiDB-lite"/>
    </source>
</evidence>
<name>A0ABS5Y0D7_9CYAN</name>
<feature type="domain" description="DUF7925" evidence="2">
    <location>
        <begin position="254"/>
        <end position="443"/>
    </location>
</feature>
<organism evidence="3 4">
    <name type="scientific">Leptothoe kymatousa TAU-MAC 1615</name>
    <dbReference type="NCBI Taxonomy" id="2364775"/>
    <lineage>
        <taxon>Bacteria</taxon>
        <taxon>Bacillati</taxon>
        <taxon>Cyanobacteriota</taxon>
        <taxon>Cyanophyceae</taxon>
        <taxon>Nodosilineales</taxon>
        <taxon>Cymatolegaceae</taxon>
        <taxon>Leptothoe</taxon>
        <taxon>Leptothoe kymatousa</taxon>
    </lineage>
</organism>
<evidence type="ECO:0000313" key="3">
    <source>
        <dbReference type="EMBL" id="MBT9311299.1"/>
    </source>
</evidence>
<protein>
    <recommendedName>
        <fullName evidence="2">DUF7925 domain-containing protein</fullName>
    </recommendedName>
</protein>
<dbReference type="InterPro" id="IPR057685">
    <property type="entry name" value="DUF7925"/>
</dbReference>